<dbReference type="Proteomes" id="UP000633278">
    <property type="component" value="Unassembled WGS sequence"/>
</dbReference>
<proteinExistence type="predicted"/>
<organism evidence="1 2">
    <name type="scientific">Polaribacter pacificus</name>
    <dbReference type="NCBI Taxonomy" id="1775173"/>
    <lineage>
        <taxon>Bacteria</taxon>
        <taxon>Pseudomonadati</taxon>
        <taxon>Bacteroidota</taxon>
        <taxon>Flavobacteriia</taxon>
        <taxon>Flavobacteriales</taxon>
        <taxon>Flavobacteriaceae</taxon>
    </lineage>
</organism>
<dbReference type="InterPro" id="IPR027268">
    <property type="entry name" value="Peptidase_M4/M1_CTD_sf"/>
</dbReference>
<comment type="caution">
    <text evidence="1">The sequence shown here is derived from an EMBL/GenBank/DDBJ whole genome shotgun (WGS) entry which is preliminary data.</text>
</comment>
<protein>
    <recommendedName>
        <fullName evidence="3">Aminopeptidase</fullName>
    </recommendedName>
</protein>
<evidence type="ECO:0000313" key="1">
    <source>
        <dbReference type="EMBL" id="GGG88767.1"/>
    </source>
</evidence>
<dbReference type="Gene3D" id="1.10.390.10">
    <property type="entry name" value="Neutral Protease Domain 2"/>
    <property type="match status" value="1"/>
</dbReference>
<reference evidence="1" key="1">
    <citation type="journal article" date="2014" name="Int. J. Syst. Evol. Microbiol.">
        <title>Complete genome sequence of Corynebacterium casei LMG S-19264T (=DSM 44701T), isolated from a smear-ripened cheese.</title>
        <authorList>
            <consortium name="US DOE Joint Genome Institute (JGI-PGF)"/>
            <person name="Walter F."/>
            <person name="Albersmeier A."/>
            <person name="Kalinowski J."/>
            <person name="Ruckert C."/>
        </authorList>
    </citation>
    <scope>NUCLEOTIDE SEQUENCE</scope>
    <source>
        <strain evidence="1">CGMCC 1.15763</strain>
    </source>
</reference>
<gene>
    <name evidence="1" type="ORF">GCM10011416_01370</name>
</gene>
<keyword evidence="2" id="KW-1185">Reference proteome</keyword>
<reference evidence="1" key="2">
    <citation type="submission" date="2020-09" db="EMBL/GenBank/DDBJ databases">
        <authorList>
            <person name="Sun Q."/>
            <person name="Zhou Y."/>
        </authorList>
    </citation>
    <scope>NUCLEOTIDE SEQUENCE</scope>
    <source>
        <strain evidence="1">CGMCC 1.15763</strain>
    </source>
</reference>
<sequence>MLVSFAVNAQQNTIKMNVLLNTKKDLLKIKQETWFVNKSNDSLTEIYFHNWANGYRDNETPLGKRLIEDYRKDLYFAKSSDRGHSKILNLTIDFETVNYQELKEQSDIIKIGLSKALAPGDSLQINTTYEVKIPQDRFTGYGKTKTGYHLRYWYLSPAIYKEGWELMSNLNIDDLIMESTNFDIFLKTDSKLFLNSNLSTKKENDGYRLTGKNYTDIVLHLDSQSNFTLFNTTDFELATDLSPKGINNKLATDLINRELEFIKSYLGDYPHKKMLIDKNTQEKNPIYGLNQLPDFLSPFSDVFEWDMTIFKALTKAYIENTLLLDKRNDYWLTDGLQTYLLIEYANTYYPEVKLLGKISKIWGVRGFNFSKLNFNDKYPFVYQFSTRKFLDQALTTRADSLSNFNRKIAAKYKAGLGLQYLKGYLGDSVVKESFQDFYQQKKLQYTNSSDFRAIITSKTDKDLNWFFGDYLQTNKKIDYTIKKVQLVNDSLDITIKNKRNITAPVALYGVKNKEIKFKEWFTGIDSSKTVRIPKGDFDKVSLNYEQLYPEYNSLDNWKNVKKTLLDKPIQLRFIKDIEDPYYHQLFYQPELSYNYYDGLGLGLKLHNKPILARNLTFKIAPTYATKSNSITGYFSLMYKQYFESSKIHNISYGLFTSNSHYAPELSYSTFAPYIAVAFRRNSLRDVGGKSLTAKLVSVHKEVAPGTAQQEKDIYSVFNLNYFYSKPNIIEGLQYKINADFSAKFTKLSGDLRYRKLTATNRQLDFRVFAGFFLNNKTQTNYFSFGLDRPSDYLFEQLYFGRSESKGIFSQQVIISDGGFKSILPTRYANQFMISLNSSIGLWNWIEYYNDVAFLKNKNSNTYFAYENGIRFNFIHNILELYFPVYSNLGWEVTQEAYPSKIRFVLTVRPTTIYNFFRRGFL</sequence>
<accession>A0A917MAV9</accession>
<evidence type="ECO:0008006" key="3">
    <source>
        <dbReference type="Google" id="ProtNLM"/>
    </source>
</evidence>
<dbReference type="EMBL" id="BMJW01000001">
    <property type="protein sequence ID" value="GGG88767.1"/>
    <property type="molecule type" value="Genomic_DNA"/>
</dbReference>
<dbReference type="SUPFAM" id="SSF55486">
    <property type="entry name" value="Metalloproteases ('zincins'), catalytic domain"/>
    <property type="match status" value="1"/>
</dbReference>
<name>A0A917MAV9_9FLAO</name>
<evidence type="ECO:0000313" key="2">
    <source>
        <dbReference type="Proteomes" id="UP000633278"/>
    </source>
</evidence>
<dbReference type="AlphaFoldDB" id="A0A917MAV9"/>